<dbReference type="Proteomes" id="UP001227101">
    <property type="component" value="Chromosome"/>
</dbReference>
<evidence type="ECO:0000313" key="1">
    <source>
        <dbReference type="EMBL" id="WIV60265.1"/>
    </source>
</evidence>
<accession>A0ABY8XY20</accession>
<name>A0ABY8XY20_9PSEU</name>
<proteinExistence type="predicted"/>
<keyword evidence="2" id="KW-1185">Reference proteome</keyword>
<evidence type="ECO:0000313" key="2">
    <source>
        <dbReference type="Proteomes" id="UP001227101"/>
    </source>
</evidence>
<sequence length="150" mass="16668">MNDVAELNHPPEVFAVSGEHTSTTLAEHVHALAAVGEQAWAEHIDPRSRAVSLAEVEEGLRPVPREVAERKLARLTAGSLVYSYDLLGDERARQVAREVVSLLADDAEWWANQDPGEEDSWWPVTRCTFDGVVAGRDRERFVVVLQLGED</sequence>
<organism evidence="1 2">
    <name type="scientific">Amycolatopsis nalaikhensis</name>
    <dbReference type="NCBI Taxonomy" id="715472"/>
    <lineage>
        <taxon>Bacteria</taxon>
        <taxon>Bacillati</taxon>
        <taxon>Actinomycetota</taxon>
        <taxon>Actinomycetes</taxon>
        <taxon>Pseudonocardiales</taxon>
        <taxon>Pseudonocardiaceae</taxon>
        <taxon>Amycolatopsis</taxon>
    </lineage>
</organism>
<gene>
    <name evidence="1" type="ORF">QP939_17455</name>
</gene>
<protein>
    <recommendedName>
        <fullName evidence="3">ASCH domain-containing protein</fullName>
    </recommendedName>
</protein>
<evidence type="ECO:0008006" key="3">
    <source>
        <dbReference type="Google" id="ProtNLM"/>
    </source>
</evidence>
<dbReference type="RefSeq" id="WP_285457834.1">
    <property type="nucleotide sequence ID" value="NZ_CP127173.1"/>
</dbReference>
<dbReference type="EMBL" id="CP127173">
    <property type="protein sequence ID" value="WIV60265.1"/>
    <property type="molecule type" value="Genomic_DNA"/>
</dbReference>
<reference evidence="1 2" key="1">
    <citation type="submission" date="2023-06" db="EMBL/GenBank/DDBJ databases">
        <authorList>
            <person name="Oyuntsetseg B."/>
            <person name="Kim S.B."/>
        </authorList>
    </citation>
    <scope>NUCLEOTIDE SEQUENCE [LARGE SCALE GENOMIC DNA]</scope>
    <source>
        <strain evidence="1 2">2-2</strain>
    </source>
</reference>